<sequence length="39" mass="4705">MLSSLVTAIKYLKTRISNLIPPFLLFMPDTRKFFYVYYI</sequence>
<gene>
    <name evidence="1" type="ORF">CLOBOL_01597</name>
</gene>
<protein>
    <submittedName>
        <fullName evidence="1">Uncharacterized protein</fullName>
    </submittedName>
</protein>
<name>A8RLE8_ENTBW</name>
<dbReference type="PaxDb" id="411902-CLOBOL_01597"/>
<organism evidence="1 2">
    <name type="scientific">Enterocloster bolteae (strain ATCC BAA-613 / DSM 15670 / CCUG 46953 / JCM 12243 / WAL 16351)</name>
    <name type="common">Clostridium bolteae</name>
    <dbReference type="NCBI Taxonomy" id="411902"/>
    <lineage>
        <taxon>Bacteria</taxon>
        <taxon>Bacillati</taxon>
        <taxon>Bacillota</taxon>
        <taxon>Clostridia</taxon>
        <taxon>Lachnospirales</taxon>
        <taxon>Lachnospiraceae</taxon>
        <taxon>Enterocloster</taxon>
    </lineage>
</organism>
<dbReference type="Proteomes" id="UP000005396">
    <property type="component" value="Unassembled WGS sequence"/>
</dbReference>
<comment type="caution">
    <text evidence="1">The sequence shown here is derived from an EMBL/GenBank/DDBJ whole genome shotgun (WGS) entry which is preliminary data.</text>
</comment>
<dbReference type="EMBL" id="ABCC02000017">
    <property type="protein sequence ID" value="EDP18242.1"/>
    <property type="molecule type" value="Genomic_DNA"/>
</dbReference>
<accession>A8RLE8</accession>
<dbReference type="HOGENOM" id="CLU_3307260_0_0_9"/>
<proteinExistence type="predicted"/>
<dbReference type="AlphaFoldDB" id="A8RLE8"/>
<evidence type="ECO:0000313" key="2">
    <source>
        <dbReference type="Proteomes" id="UP000005396"/>
    </source>
</evidence>
<evidence type="ECO:0000313" key="1">
    <source>
        <dbReference type="EMBL" id="EDP18242.1"/>
    </source>
</evidence>
<reference evidence="1 2" key="1">
    <citation type="submission" date="2007-08" db="EMBL/GenBank/DDBJ databases">
        <authorList>
            <person name="Fulton L."/>
            <person name="Clifton S."/>
            <person name="Fulton B."/>
            <person name="Xu J."/>
            <person name="Minx P."/>
            <person name="Pepin K.H."/>
            <person name="Johnson M."/>
            <person name="Thiruvilangam P."/>
            <person name="Bhonagiri V."/>
            <person name="Nash W.E."/>
            <person name="Mardis E.R."/>
            <person name="Wilson R.K."/>
        </authorList>
    </citation>
    <scope>NUCLEOTIDE SEQUENCE [LARGE SCALE GENOMIC DNA]</scope>
    <source>
        <strain evidence="2">ATCC BAA-613 / DSM 15670 / CCUG 46953 / JCM 12243 / WAL 16351</strain>
    </source>
</reference>
<reference evidence="1 2" key="2">
    <citation type="submission" date="2007-09" db="EMBL/GenBank/DDBJ databases">
        <title>Draft genome sequence of Clostridium bolteae (ATCC BAA-613).</title>
        <authorList>
            <person name="Sudarsanam P."/>
            <person name="Ley R."/>
            <person name="Guruge J."/>
            <person name="Turnbaugh P.J."/>
            <person name="Mahowald M."/>
            <person name="Liep D."/>
            <person name="Gordon J."/>
        </authorList>
    </citation>
    <scope>NUCLEOTIDE SEQUENCE [LARGE SCALE GENOMIC DNA]</scope>
    <source>
        <strain evidence="2">ATCC BAA-613 / DSM 15670 / CCUG 46953 / JCM 12243 / WAL 16351</strain>
    </source>
</reference>